<feature type="domain" description="Amidohydrolase-related" evidence="5">
    <location>
        <begin position="78"/>
        <end position="362"/>
    </location>
</feature>
<dbReference type="SUPFAM" id="SSF51556">
    <property type="entry name" value="Metallo-dependent hydrolases"/>
    <property type="match status" value="1"/>
</dbReference>
<evidence type="ECO:0000313" key="7">
    <source>
        <dbReference type="EMBL" id="TYS67891.1"/>
    </source>
</evidence>
<evidence type="ECO:0000313" key="8">
    <source>
        <dbReference type="Proteomes" id="UP000322524"/>
    </source>
</evidence>
<dbReference type="InterPro" id="IPR026912">
    <property type="entry name" value="Adenine_deam_C"/>
</dbReference>
<evidence type="ECO:0000256" key="4">
    <source>
        <dbReference type="ARBA" id="ARBA00047720"/>
    </source>
</evidence>
<dbReference type="RefSeq" id="WP_148988997.1">
    <property type="nucleotide sequence ID" value="NZ_VTEV01000005.1"/>
</dbReference>
<dbReference type="Proteomes" id="UP000322524">
    <property type="component" value="Unassembled WGS sequence"/>
</dbReference>
<dbReference type="InterPro" id="IPR032466">
    <property type="entry name" value="Metal_Hydrolase"/>
</dbReference>
<feature type="domain" description="Adenine deaminase C-terminal" evidence="6">
    <location>
        <begin position="416"/>
        <end position="572"/>
    </location>
</feature>
<sequence>MHEQAYRWKNKKIREQVAVIDGKQAPTLVLTNATYLNVQLKTWMTANIWVHEDRIVYVGDQLPTNTENTEMVNCESYYLVPGYIEPHVHPFQLYNPLSFAQYASKLGTTTFVNDNLMLTLQMSKKKAFSFIGELNKTAATMYWWCRFDAQTEIKNEDEIFSTPNMKSWLDHPLVMQGGELTAWPKLMAGDDLILHWVQEANARKKPVEGHFPGASEKTLTKMQLLGIHSDHEAMNGADVIKRISQGYHASLRYSSIRPDLPLILEELEASGVHYYDQTFFNTDGSTPSFYESGVIDRTIAIALDKGVPAIEAYRMASYNAAKHFAMDKLHGSIAPGRIANINFLKAKEEPTPVSVLSKGQWVTRDNEQVKGAFPAQNWSELGLEPMKLEWNLSMDDLQFSMALGMEMVNEVIIKPYTISVDVSGDSLSTSHDQSYLMLIDRKGKWRVNTILKGFGTHVQGFASSYSNTGDIVLIGKDKSAMVKAFQHMKDLGGGMVLVEDGEVICDIPLPLAGGLSDCSMEDLMKQETELRNQLFERGYSFNDPIYTLLFLSSTHLPYIRITPRGIYDVMNKTVLFPSIMR</sequence>
<dbReference type="Pfam" id="PF13382">
    <property type="entry name" value="Adenine_deam_C"/>
    <property type="match status" value="1"/>
</dbReference>
<evidence type="ECO:0000256" key="3">
    <source>
        <dbReference type="ARBA" id="ARBA00022801"/>
    </source>
</evidence>
<dbReference type="SUPFAM" id="SSF51338">
    <property type="entry name" value="Composite domain of metallo-dependent hydrolases"/>
    <property type="match status" value="1"/>
</dbReference>
<dbReference type="AlphaFoldDB" id="A0A5D4SYY7"/>
<comment type="catalytic activity">
    <reaction evidence="4">
        <text>adenine + H2O + H(+) = hypoxanthine + NH4(+)</text>
        <dbReference type="Rhea" id="RHEA:23688"/>
        <dbReference type="ChEBI" id="CHEBI:15377"/>
        <dbReference type="ChEBI" id="CHEBI:15378"/>
        <dbReference type="ChEBI" id="CHEBI:16708"/>
        <dbReference type="ChEBI" id="CHEBI:17368"/>
        <dbReference type="ChEBI" id="CHEBI:28938"/>
        <dbReference type="EC" id="3.5.4.2"/>
    </reaction>
</comment>
<reference evidence="7 8" key="1">
    <citation type="submission" date="2019-08" db="EMBL/GenBank/DDBJ databases">
        <title>Bacillus genomes from the desert of Cuatro Cienegas, Coahuila.</title>
        <authorList>
            <person name="Olmedo-Alvarez G."/>
        </authorList>
    </citation>
    <scope>NUCLEOTIDE SEQUENCE [LARGE SCALE GENOMIC DNA]</scope>
    <source>
        <strain evidence="7 8">CH28_1T</strain>
    </source>
</reference>
<evidence type="ECO:0000256" key="2">
    <source>
        <dbReference type="ARBA" id="ARBA00012782"/>
    </source>
</evidence>
<dbReference type="Gene3D" id="2.30.40.10">
    <property type="entry name" value="Urease, subunit C, domain 1"/>
    <property type="match status" value="1"/>
</dbReference>
<dbReference type="PANTHER" id="PTHR11113:SF6">
    <property type="entry name" value="ADENINE DEAMINASE YERA-RELATED"/>
    <property type="match status" value="1"/>
</dbReference>
<organism evidence="7 8">
    <name type="scientific">Sutcliffiella horikoshii</name>
    <dbReference type="NCBI Taxonomy" id="79883"/>
    <lineage>
        <taxon>Bacteria</taxon>
        <taxon>Bacillati</taxon>
        <taxon>Bacillota</taxon>
        <taxon>Bacilli</taxon>
        <taxon>Bacillales</taxon>
        <taxon>Bacillaceae</taxon>
        <taxon>Sutcliffiella</taxon>
    </lineage>
</organism>
<dbReference type="EC" id="3.5.4.2" evidence="2"/>
<evidence type="ECO:0000259" key="6">
    <source>
        <dbReference type="Pfam" id="PF13382"/>
    </source>
</evidence>
<accession>A0A5D4SYY7</accession>
<evidence type="ECO:0000259" key="5">
    <source>
        <dbReference type="Pfam" id="PF01979"/>
    </source>
</evidence>
<dbReference type="InterPro" id="IPR011059">
    <property type="entry name" value="Metal-dep_hydrolase_composite"/>
</dbReference>
<proteinExistence type="inferred from homology"/>
<name>A0A5D4SYY7_9BACI</name>
<keyword evidence="3" id="KW-0378">Hydrolase</keyword>
<evidence type="ECO:0000256" key="1">
    <source>
        <dbReference type="ARBA" id="ARBA00006773"/>
    </source>
</evidence>
<dbReference type="PANTHER" id="PTHR11113">
    <property type="entry name" value="N-ACETYLGLUCOSAMINE-6-PHOSPHATE DEACETYLASE"/>
    <property type="match status" value="1"/>
</dbReference>
<comment type="caution">
    <text evidence="7">The sequence shown here is derived from an EMBL/GenBank/DDBJ whole genome shotgun (WGS) entry which is preliminary data.</text>
</comment>
<dbReference type="OrthoDB" id="9775607at2"/>
<dbReference type="STRING" id="79883.GCA_001636495_00191"/>
<comment type="similarity">
    <text evidence="1">Belongs to the metallo-dependent hydrolases superfamily. Adenine deaminase family.</text>
</comment>
<dbReference type="GO" id="GO:0000034">
    <property type="term" value="F:adenine deaminase activity"/>
    <property type="evidence" value="ECO:0007669"/>
    <property type="project" value="UniProtKB-EC"/>
</dbReference>
<dbReference type="Pfam" id="PF01979">
    <property type="entry name" value="Amidohydro_1"/>
    <property type="match status" value="1"/>
</dbReference>
<gene>
    <name evidence="7" type="ORF">FZC76_15160</name>
</gene>
<dbReference type="InterPro" id="IPR006680">
    <property type="entry name" value="Amidohydro-rel"/>
</dbReference>
<dbReference type="EMBL" id="VTEV01000005">
    <property type="protein sequence ID" value="TYS67891.1"/>
    <property type="molecule type" value="Genomic_DNA"/>
</dbReference>
<dbReference type="Gene3D" id="3.20.20.140">
    <property type="entry name" value="Metal-dependent hydrolases"/>
    <property type="match status" value="1"/>
</dbReference>
<protein>
    <recommendedName>
        <fullName evidence="2">adenine deaminase</fullName>
        <ecNumber evidence="2">3.5.4.2</ecNumber>
    </recommendedName>
</protein>